<proteinExistence type="inferred from homology"/>
<evidence type="ECO:0000256" key="8">
    <source>
        <dbReference type="ARBA" id="ARBA00023316"/>
    </source>
</evidence>
<feature type="domain" description="L,D-TPase catalytic" evidence="11">
    <location>
        <begin position="129"/>
        <end position="258"/>
    </location>
</feature>
<evidence type="ECO:0000313" key="13">
    <source>
        <dbReference type="Proteomes" id="UP000289411"/>
    </source>
</evidence>
<comment type="caution">
    <text evidence="12">The sequence shown here is derived from an EMBL/GenBank/DDBJ whole genome shotgun (WGS) entry which is preliminary data.</text>
</comment>
<dbReference type="InterPro" id="IPR038063">
    <property type="entry name" value="Transpep_catalytic_dom"/>
</dbReference>
<evidence type="ECO:0000259" key="11">
    <source>
        <dbReference type="PROSITE" id="PS52029"/>
    </source>
</evidence>
<evidence type="ECO:0000256" key="2">
    <source>
        <dbReference type="ARBA" id="ARBA00005992"/>
    </source>
</evidence>
<evidence type="ECO:0000256" key="1">
    <source>
        <dbReference type="ARBA" id="ARBA00004752"/>
    </source>
</evidence>
<evidence type="ECO:0000256" key="9">
    <source>
        <dbReference type="PROSITE-ProRule" id="PRU01373"/>
    </source>
</evidence>
<dbReference type="EMBL" id="QYBC01000004">
    <property type="protein sequence ID" value="RYB06477.1"/>
    <property type="molecule type" value="Genomic_DNA"/>
</dbReference>
<dbReference type="GO" id="GO:0018104">
    <property type="term" value="P:peptidoglycan-protein cross-linking"/>
    <property type="evidence" value="ECO:0007669"/>
    <property type="project" value="TreeGrafter"/>
</dbReference>
<keyword evidence="6 9" id="KW-0133">Cell shape</keyword>
<dbReference type="PROSITE" id="PS52029">
    <property type="entry name" value="LD_TPASE"/>
    <property type="match status" value="1"/>
</dbReference>
<name>A0A4Q2RG77_9HYPH</name>
<dbReference type="Pfam" id="PF03734">
    <property type="entry name" value="YkuD"/>
    <property type="match status" value="1"/>
</dbReference>
<dbReference type="InterPro" id="IPR050979">
    <property type="entry name" value="LD-transpeptidase"/>
</dbReference>
<evidence type="ECO:0000256" key="10">
    <source>
        <dbReference type="SAM" id="MobiDB-lite"/>
    </source>
</evidence>
<dbReference type="PANTHER" id="PTHR30582">
    <property type="entry name" value="L,D-TRANSPEPTIDASE"/>
    <property type="match status" value="1"/>
</dbReference>
<keyword evidence="13" id="KW-1185">Reference proteome</keyword>
<dbReference type="RefSeq" id="WP_129218412.1">
    <property type="nucleotide sequence ID" value="NZ_QYBC01000004.1"/>
</dbReference>
<evidence type="ECO:0000313" key="12">
    <source>
        <dbReference type="EMBL" id="RYB06477.1"/>
    </source>
</evidence>
<dbReference type="Proteomes" id="UP000289411">
    <property type="component" value="Unassembled WGS sequence"/>
</dbReference>
<dbReference type="GO" id="GO:0008360">
    <property type="term" value="P:regulation of cell shape"/>
    <property type="evidence" value="ECO:0007669"/>
    <property type="project" value="UniProtKB-UniRule"/>
</dbReference>
<feature type="active site" description="Proton donor/acceptor" evidence="9">
    <location>
        <position position="218"/>
    </location>
</feature>
<dbReference type="Gene3D" id="2.40.440.10">
    <property type="entry name" value="L,D-transpeptidase catalytic domain-like"/>
    <property type="match status" value="1"/>
</dbReference>
<reference evidence="12 13" key="2">
    <citation type="submission" date="2019-02" db="EMBL/GenBank/DDBJ databases">
        <title>'Lichenibacterium ramalinii' gen. nov. sp. nov., 'Lichenibacterium minor' gen. nov. sp. nov.</title>
        <authorList>
            <person name="Pankratov T."/>
        </authorList>
    </citation>
    <scope>NUCLEOTIDE SEQUENCE [LARGE SCALE GENOMIC DNA]</scope>
    <source>
        <strain evidence="12 13">RmlP001</strain>
    </source>
</reference>
<dbReference type="PANTHER" id="PTHR30582:SF24">
    <property type="entry name" value="L,D-TRANSPEPTIDASE ERFK_SRFK-RELATED"/>
    <property type="match status" value="1"/>
</dbReference>
<dbReference type="GO" id="GO:0071972">
    <property type="term" value="F:peptidoglycan L,D-transpeptidase activity"/>
    <property type="evidence" value="ECO:0007669"/>
    <property type="project" value="TreeGrafter"/>
</dbReference>
<feature type="region of interest" description="Disordered" evidence="10">
    <location>
        <begin position="1"/>
        <end position="66"/>
    </location>
</feature>
<protein>
    <submittedName>
        <fullName evidence="12">L,D-transpeptidase</fullName>
    </submittedName>
</protein>
<dbReference type="CDD" id="cd16913">
    <property type="entry name" value="YkuD_like"/>
    <property type="match status" value="1"/>
</dbReference>
<feature type="compositionally biased region" description="Pro residues" evidence="10">
    <location>
        <begin position="10"/>
        <end position="20"/>
    </location>
</feature>
<accession>A0A4Q2RG77</accession>
<dbReference type="UniPathway" id="UPA00219"/>
<dbReference type="InterPro" id="IPR005490">
    <property type="entry name" value="LD_TPept_cat_dom"/>
</dbReference>
<dbReference type="FunFam" id="2.40.440.10:FF:000002">
    <property type="entry name" value="L,D-transpeptidase ErfK/SrfK"/>
    <property type="match status" value="1"/>
</dbReference>
<comment type="similarity">
    <text evidence="2">Belongs to the YkuD family.</text>
</comment>
<dbReference type="GO" id="GO:0005576">
    <property type="term" value="C:extracellular region"/>
    <property type="evidence" value="ECO:0007669"/>
    <property type="project" value="TreeGrafter"/>
</dbReference>
<dbReference type="AlphaFoldDB" id="A0A4Q2RG77"/>
<feature type="compositionally biased region" description="Gly residues" evidence="10">
    <location>
        <begin position="44"/>
        <end position="57"/>
    </location>
</feature>
<keyword evidence="4" id="KW-0808">Transferase</keyword>
<evidence type="ECO:0000256" key="6">
    <source>
        <dbReference type="ARBA" id="ARBA00022960"/>
    </source>
</evidence>
<dbReference type="OrthoDB" id="9813664at2"/>
<keyword evidence="8 9" id="KW-0961">Cell wall biogenesis/degradation</keyword>
<reference evidence="12 13" key="1">
    <citation type="submission" date="2018-09" db="EMBL/GenBank/DDBJ databases">
        <authorList>
            <person name="Grouzdev D.S."/>
            <person name="Krutkina M.S."/>
        </authorList>
    </citation>
    <scope>NUCLEOTIDE SEQUENCE [LARGE SCALE GENOMIC DNA]</scope>
    <source>
        <strain evidence="12 13">RmlP001</strain>
    </source>
</reference>
<keyword evidence="3" id="KW-0328">Glycosyltransferase</keyword>
<dbReference type="GO" id="GO:0071555">
    <property type="term" value="P:cell wall organization"/>
    <property type="evidence" value="ECO:0007669"/>
    <property type="project" value="UniProtKB-UniRule"/>
</dbReference>
<evidence type="ECO:0000256" key="5">
    <source>
        <dbReference type="ARBA" id="ARBA00022801"/>
    </source>
</evidence>
<keyword evidence="7 9" id="KW-0573">Peptidoglycan synthesis</keyword>
<sequence length="258" mass="26794">MITGNETRPAPHPRIPPPYFPARVAPVDGPDGRSGLATHARPPQGGGYAGGGYGGPAPRGRAPVDEGSGSYGGFGFGAPVPGGGRVRAGYAPASYDAEGGPSAALAFHAAVDPAFRRQEVAYAGGQGPGTVVIDTASKFLYLVEGGGHALRYGIGVAKPGFLWAGTHTITRKAEWPDWTPPAEMLGRRPDLPRHMVGGIENPLGARAMYLGSTLYRIHGTNEPDTIGTNVSSGCIRLLNEDVSDLYGRVRVGTRVVVM</sequence>
<feature type="active site" description="Nucleophile" evidence="9">
    <location>
        <position position="234"/>
    </location>
</feature>
<organism evidence="12 13">
    <name type="scientific">Lichenibacterium ramalinae</name>
    <dbReference type="NCBI Taxonomy" id="2316527"/>
    <lineage>
        <taxon>Bacteria</taxon>
        <taxon>Pseudomonadati</taxon>
        <taxon>Pseudomonadota</taxon>
        <taxon>Alphaproteobacteria</taxon>
        <taxon>Hyphomicrobiales</taxon>
        <taxon>Lichenihabitantaceae</taxon>
        <taxon>Lichenibacterium</taxon>
    </lineage>
</organism>
<evidence type="ECO:0000256" key="4">
    <source>
        <dbReference type="ARBA" id="ARBA00022679"/>
    </source>
</evidence>
<gene>
    <name evidence="12" type="ORF">D3272_06245</name>
</gene>
<evidence type="ECO:0000256" key="7">
    <source>
        <dbReference type="ARBA" id="ARBA00022984"/>
    </source>
</evidence>
<keyword evidence="5" id="KW-0378">Hydrolase</keyword>
<dbReference type="SUPFAM" id="SSF141523">
    <property type="entry name" value="L,D-transpeptidase catalytic domain-like"/>
    <property type="match status" value="1"/>
</dbReference>
<comment type="pathway">
    <text evidence="1 9">Cell wall biogenesis; peptidoglycan biosynthesis.</text>
</comment>
<dbReference type="GO" id="GO:0016757">
    <property type="term" value="F:glycosyltransferase activity"/>
    <property type="evidence" value="ECO:0007669"/>
    <property type="project" value="UniProtKB-KW"/>
</dbReference>
<evidence type="ECO:0000256" key="3">
    <source>
        <dbReference type="ARBA" id="ARBA00022676"/>
    </source>
</evidence>